<gene>
    <name evidence="2" type="ORF">H5410_027694</name>
</gene>
<proteinExistence type="predicted"/>
<dbReference type="EMBL" id="JACXVP010000005">
    <property type="protein sequence ID" value="KAG5606202.1"/>
    <property type="molecule type" value="Genomic_DNA"/>
</dbReference>
<evidence type="ECO:0000256" key="1">
    <source>
        <dbReference type="SAM" id="MobiDB-lite"/>
    </source>
</evidence>
<accession>A0A9J5Z0K7</accession>
<reference evidence="2 3" key="1">
    <citation type="submission" date="2020-09" db="EMBL/GenBank/DDBJ databases">
        <title>De no assembly of potato wild relative species, Solanum commersonii.</title>
        <authorList>
            <person name="Cho K."/>
        </authorList>
    </citation>
    <scope>NUCLEOTIDE SEQUENCE [LARGE SCALE GENOMIC DNA]</scope>
    <source>
        <strain evidence="2">LZ3.2</strain>
        <tissue evidence="2">Leaf</tissue>
    </source>
</reference>
<feature type="compositionally biased region" description="Pro residues" evidence="1">
    <location>
        <begin position="145"/>
        <end position="163"/>
    </location>
</feature>
<evidence type="ECO:0000313" key="2">
    <source>
        <dbReference type="EMBL" id="KAG5606202.1"/>
    </source>
</evidence>
<comment type="caution">
    <text evidence="2">The sequence shown here is derived from an EMBL/GenBank/DDBJ whole genome shotgun (WGS) entry which is preliminary data.</text>
</comment>
<dbReference type="Proteomes" id="UP000824120">
    <property type="component" value="Chromosome 5"/>
</dbReference>
<name>A0A9J5Z0K7_SOLCO</name>
<dbReference type="OrthoDB" id="45251at2759"/>
<feature type="region of interest" description="Disordered" evidence="1">
    <location>
        <begin position="142"/>
        <end position="163"/>
    </location>
</feature>
<dbReference type="AlphaFoldDB" id="A0A9J5Z0K7"/>
<organism evidence="2 3">
    <name type="scientific">Solanum commersonii</name>
    <name type="common">Commerson's wild potato</name>
    <name type="synonym">Commerson's nightshade</name>
    <dbReference type="NCBI Taxonomy" id="4109"/>
    <lineage>
        <taxon>Eukaryota</taxon>
        <taxon>Viridiplantae</taxon>
        <taxon>Streptophyta</taxon>
        <taxon>Embryophyta</taxon>
        <taxon>Tracheophyta</taxon>
        <taxon>Spermatophyta</taxon>
        <taxon>Magnoliopsida</taxon>
        <taxon>eudicotyledons</taxon>
        <taxon>Gunneridae</taxon>
        <taxon>Pentapetalae</taxon>
        <taxon>asterids</taxon>
        <taxon>lamiids</taxon>
        <taxon>Solanales</taxon>
        <taxon>Solanaceae</taxon>
        <taxon>Solanoideae</taxon>
        <taxon>Solaneae</taxon>
        <taxon>Solanum</taxon>
    </lineage>
</organism>
<sequence>MISVVEEDAVMSKIASASELVDESQLVDESGESPTVDFSKIYIDEVGGVKKACIYGLGSQEVFYENIGSSSASTTQPQDCSFDARVKEYVQEMKEEMKHEMREEMREEIRHELREEMKHEMQLKMQEQVDKILQERLPILIAGLPKPPPSTLPTGTPPTGTPP</sequence>
<protein>
    <submittedName>
        <fullName evidence="2">Uncharacterized protein</fullName>
    </submittedName>
</protein>
<evidence type="ECO:0000313" key="3">
    <source>
        <dbReference type="Proteomes" id="UP000824120"/>
    </source>
</evidence>
<keyword evidence="3" id="KW-1185">Reference proteome</keyword>